<evidence type="ECO:0000313" key="4">
    <source>
        <dbReference type="EMBL" id="SIT18336.1"/>
    </source>
</evidence>
<gene>
    <name evidence="3" type="ORF">CRDW_09190</name>
    <name evidence="4" type="ORF">SAMN05421785_10980</name>
</gene>
<feature type="transmembrane region" description="Helical" evidence="1">
    <location>
        <begin position="7"/>
        <end position="28"/>
    </location>
</feature>
<dbReference type="GO" id="GO:0000270">
    <property type="term" value="P:peptidoglycan metabolic process"/>
    <property type="evidence" value="ECO:0007669"/>
    <property type="project" value="TreeGrafter"/>
</dbReference>
<evidence type="ECO:0000313" key="6">
    <source>
        <dbReference type="Proteomes" id="UP001380186"/>
    </source>
</evidence>
<dbReference type="PANTHER" id="PTHR30336">
    <property type="entry name" value="INNER MEMBRANE PROTEIN, PROBABLE PERMEASE"/>
    <property type="match status" value="1"/>
</dbReference>
<accession>A0A1N7Q6B8</accession>
<dbReference type="GO" id="GO:0043164">
    <property type="term" value="P:Gram-negative-bacterium-type cell wall biogenesis"/>
    <property type="evidence" value="ECO:0007669"/>
    <property type="project" value="TreeGrafter"/>
</dbReference>
<feature type="domain" description="DUF218" evidence="2">
    <location>
        <begin position="40"/>
        <end position="164"/>
    </location>
</feature>
<dbReference type="InterPro" id="IPR051599">
    <property type="entry name" value="Cell_Envelope_Assoc"/>
</dbReference>
<evidence type="ECO:0000313" key="5">
    <source>
        <dbReference type="Proteomes" id="UP000185781"/>
    </source>
</evidence>
<keyword evidence="6" id="KW-1185">Reference proteome</keyword>
<reference evidence="3 6" key="2">
    <citation type="journal article" date="2020" name="Microbes Environ.">
        <title>Synthetic bacterial community of duckweed: a simple and stable system to study plant-microbe interactions.</title>
        <authorList>
            <person name="Ishizawa H."/>
            <person name="Tada M."/>
            <person name="Kuroda M."/>
            <person name="Inoue D."/>
            <person name="Futamata H."/>
            <person name="Ike M."/>
        </authorList>
    </citation>
    <scope>NUCLEOTIDE SEQUENCE [LARGE SCALE GENOMIC DNA]</scope>
    <source>
        <strain evidence="3 6">DW100</strain>
    </source>
</reference>
<dbReference type="InterPro" id="IPR014729">
    <property type="entry name" value="Rossmann-like_a/b/a_fold"/>
</dbReference>
<dbReference type="AlphaFoldDB" id="A0A1N7Q6B8"/>
<dbReference type="Gene3D" id="3.40.50.620">
    <property type="entry name" value="HUPs"/>
    <property type="match status" value="1"/>
</dbReference>
<keyword evidence="1" id="KW-0472">Membrane</keyword>
<dbReference type="CDD" id="cd06259">
    <property type="entry name" value="YdcF-like"/>
    <property type="match status" value="1"/>
</dbReference>
<keyword evidence="1" id="KW-0812">Transmembrane</keyword>
<reference evidence="4 5" key="1">
    <citation type="submission" date="2017-01" db="EMBL/GenBank/DDBJ databases">
        <authorList>
            <person name="Mah S.A."/>
            <person name="Swanson W.J."/>
            <person name="Moy G.W."/>
            <person name="Vacquier V.D."/>
        </authorList>
    </citation>
    <scope>NUCLEOTIDE SEQUENCE [LARGE SCALE GENOMIC DNA]</scope>
    <source>
        <strain evidence="4 5">DSM 18014</strain>
    </source>
</reference>
<name>A0A1N7Q6B8_9FLAO</name>
<dbReference type="InterPro" id="IPR003848">
    <property type="entry name" value="DUF218"/>
</dbReference>
<keyword evidence="1" id="KW-1133">Transmembrane helix</keyword>
<dbReference type="PANTHER" id="PTHR30336:SF4">
    <property type="entry name" value="ENVELOPE BIOGENESIS FACTOR ELYC"/>
    <property type="match status" value="1"/>
</dbReference>
<reference evidence="3" key="3">
    <citation type="submission" date="2023-12" db="EMBL/GenBank/DDBJ databases">
        <title>Complete genome sequences of six duckweed-associated bacterial strains for studying community assembly in synthetic plant microbiome.</title>
        <authorList>
            <person name="Ishizawa H."/>
            <person name="Tada M."/>
            <person name="Tashiro Y."/>
            <person name="Kuroda M."/>
            <person name="Inoue D."/>
            <person name="Dohra H."/>
            <person name="Futamata H."/>
            <person name="Ike M."/>
        </authorList>
    </citation>
    <scope>NUCLEOTIDE SEQUENCE</scope>
    <source>
        <strain evidence="3">DW100</strain>
    </source>
</reference>
<dbReference type="OrthoDB" id="9782395at2"/>
<evidence type="ECO:0000256" key="1">
    <source>
        <dbReference type="SAM" id="Phobius"/>
    </source>
</evidence>
<dbReference type="Pfam" id="PF02698">
    <property type="entry name" value="DUF218"/>
    <property type="match status" value="1"/>
</dbReference>
<organism evidence="4 5">
    <name type="scientific">Chryseobacterium gambrini</name>
    <dbReference type="NCBI Taxonomy" id="373672"/>
    <lineage>
        <taxon>Bacteria</taxon>
        <taxon>Pseudomonadati</taxon>
        <taxon>Bacteroidota</taxon>
        <taxon>Flavobacteriia</taxon>
        <taxon>Flavobacteriales</taxon>
        <taxon>Weeksellaceae</taxon>
        <taxon>Chryseobacterium group</taxon>
        <taxon>Chryseobacterium</taxon>
    </lineage>
</organism>
<dbReference type="Proteomes" id="UP001380186">
    <property type="component" value="Chromosome"/>
</dbReference>
<dbReference type="EMBL" id="AP029022">
    <property type="protein sequence ID" value="BEV03545.1"/>
    <property type="molecule type" value="Genomic_DNA"/>
</dbReference>
<dbReference type="Proteomes" id="UP000185781">
    <property type="component" value="Unassembled WGS sequence"/>
</dbReference>
<evidence type="ECO:0000313" key="3">
    <source>
        <dbReference type="EMBL" id="BEV03545.1"/>
    </source>
</evidence>
<dbReference type="GO" id="GO:0005886">
    <property type="term" value="C:plasma membrane"/>
    <property type="evidence" value="ECO:0007669"/>
    <property type="project" value="TreeGrafter"/>
</dbReference>
<dbReference type="EMBL" id="FTOV01000009">
    <property type="protein sequence ID" value="SIT18336.1"/>
    <property type="molecule type" value="Genomic_DNA"/>
</dbReference>
<dbReference type="RefSeq" id="WP_076394562.1">
    <property type="nucleotide sequence ID" value="NZ_AP029022.1"/>
</dbReference>
<protein>
    <submittedName>
        <fullName evidence="4">Protein SanA, affects membrane permeability for vancomycin</fullName>
    </submittedName>
    <submittedName>
        <fullName evidence="3">YdcF family protein</fullName>
    </submittedName>
</protein>
<sequence length="187" mass="21399">MSKSILKILKIIATALFLWFIIHSIYIITDGFSDQGKRADLAVILGNKVNEDGTLSTRLEKRLETGIALYQQHRIQKILVSGGLGKEGFYEGDKMKEFLLSKGIPDSVIIVDNKGDNTRLTVENTLKLEPKLHFKSIIVVSQYFHVTRTKKLFEDQGFEEVSSASPAYFEWRDLYSILREFPAYYTQ</sequence>
<proteinExistence type="predicted"/>
<evidence type="ECO:0000259" key="2">
    <source>
        <dbReference type="Pfam" id="PF02698"/>
    </source>
</evidence>